<dbReference type="GO" id="GO:0005737">
    <property type="term" value="C:cytoplasm"/>
    <property type="evidence" value="ECO:0007669"/>
    <property type="project" value="TreeGrafter"/>
</dbReference>
<dbReference type="PANTHER" id="PTHR47763">
    <property type="entry name" value="ALPHA-PROTEIN KINASE VWKA"/>
    <property type="match status" value="1"/>
</dbReference>
<dbReference type="PROSITE" id="PS50234">
    <property type="entry name" value="VWFA"/>
    <property type="match status" value="1"/>
</dbReference>
<dbReference type="Proteomes" id="UP000570361">
    <property type="component" value="Unassembled WGS sequence"/>
</dbReference>
<reference evidence="4 5" key="1">
    <citation type="submission" date="2020-08" db="EMBL/GenBank/DDBJ databases">
        <title>Genomic Encyclopedia of Type Strains, Phase III (KMG-III): the genomes of soil and plant-associated and newly described type strains.</title>
        <authorList>
            <person name="Whitman W."/>
        </authorList>
    </citation>
    <scope>NUCLEOTIDE SEQUENCE [LARGE SCALE GENOMIC DNA]</scope>
    <source>
        <strain evidence="4 5">CECT 5862</strain>
    </source>
</reference>
<accession>A0A7W5B4S4</accession>
<dbReference type="CDD" id="cd00198">
    <property type="entry name" value="vWFA"/>
    <property type="match status" value="1"/>
</dbReference>
<dbReference type="AlphaFoldDB" id="A0A7W5B4S4"/>
<proteinExistence type="predicted"/>
<dbReference type="SUPFAM" id="SSF53300">
    <property type="entry name" value="vWA-like"/>
    <property type="match status" value="1"/>
</dbReference>
<organism evidence="4 5">
    <name type="scientific">Paenibacillus phyllosphaerae</name>
    <dbReference type="NCBI Taxonomy" id="274593"/>
    <lineage>
        <taxon>Bacteria</taxon>
        <taxon>Bacillati</taxon>
        <taxon>Bacillota</taxon>
        <taxon>Bacilli</taxon>
        <taxon>Bacillales</taxon>
        <taxon>Paenibacillaceae</taxon>
        <taxon>Paenibacillus</taxon>
    </lineage>
</organism>
<dbReference type="PANTHER" id="PTHR47763:SF1">
    <property type="entry name" value="DUF659 DOMAIN-CONTAINING PROTEIN"/>
    <property type="match status" value="1"/>
</dbReference>
<dbReference type="Pfam" id="PF00092">
    <property type="entry name" value="VWA"/>
    <property type="match status" value="1"/>
</dbReference>
<feature type="compositionally biased region" description="Low complexity" evidence="1">
    <location>
        <begin position="28"/>
        <end position="59"/>
    </location>
</feature>
<comment type="caution">
    <text evidence="4">The sequence shown here is derived from an EMBL/GenBank/DDBJ whole genome shotgun (WGS) entry which is preliminary data.</text>
</comment>
<dbReference type="RefSeq" id="WP_183604412.1">
    <property type="nucleotide sequence ID" value="NZ_JACHXK010000030.1"/>
</dbReference>
<dbReference type="EMBL" id="JACHXK010000030">
    <property type="protein sequence ID" value="MBB3114378.1"/>
    <property type="molecule type" value="Genomic_DNA"/>
</dbReference>
<dbReference type="SMART" id="SM00327">
    <property type="entry name" value="VWA"/>
    <property type="match status" value="1"/>
</dbReference>
<dbReference type="InterPro" id="IPR052969">
    <property type="entry name" value="Thr-specific_kinase-like"/>
</dbReference>
<dbReference type="InterPro" id="IPR002035">
    <property type="entry name" value="VWF_A"/>
</dbReference>
<evidence type="ECO:0000259" key="3">
    <source>
        <dbReference type="PROSITE" id="PS50234"/>
    </source>
</evidence>
<evidence type="ECO:0000313" key="5">
    <source>
        <dbReference type="Proteomes" id="UP000570361"/>
    </source>
</evidence>
<dbReference type="Gene3D" id="3.40.50.410">
    <property type="entry name" value="von Willebrand factor, type A domain"/>
    <property type="match status" value="1"/>
</dbReference>
<keyword evidence="5" id="KW-1185">Reference proteome</keyword>
<evidence type="ECO:0000256" key="2">
    <source>
        <dbReference type="SAM" id="SignalP"/>
    </source>
</evidence>
<keyword evidence="2" id="KW-0732">Signal</keyword>
<protein>
    <submittedName>
        <fullName evidence="4">Mg-chelatase subunit ChlD</fullName>
    </submittedName>
</protein>
<sequence>MSQQKKRRKLVKWGLLLAAAMIVLGGCSSNNDGNNAASNTGSNTETTDSSGNEAASSEEPAPEIETDHPRTDDDPEPQAGMLTAGEWDDLRSWNEWEQLANTHTGTQIREDWHFYRFDKLELKVTGGGQPAVDAEVRIIGENGQSVWTARTDAQGTAVVFPGLLDDQNGQQKVLVEVEADGQLKRFENVPIPRANVLKVDLDEAVDVSENLDVMFVVDTTGSMGDELNYLQTELKDVVQRVGQDNGNQLNIRVSTNFYRDQGDDYVVRPFPFTTDIDKAVNQLSQQEADGGGNFPEAVDEALADAIQEHEWSGEARARLMFLVLDAPPHQNNQVIKQIKQLTEEAAAEGIRIIPVVSSGADEDTEYLMRFISIATGGTYLFLTDHSGIGNDHHEPTVGEYEVRPLNELLVDVINRYAQVGKTN</sequence>
<gene>
    <name evidence="4" type="ORF">FHS18_006499</name>
</gene>
<evidence type="ECO:0000256" key="1">
    <source>
        <dbReference type="SAM" id="MobiDB-lite"/>
    </source>
</evidence>
<dbReference type="GO" id="GO:0004674">
    <property type="term" value="F:protein serine/threonine kinase activity"/>
    <property type="evidence" value="ECO:0007669"/>
    <property type="project" value="TreeGrafter"/>
</dbReference>
<feature type="domain" description="VWFA" evidence="3">
    <location>
        <begin position="212"/>
        <end position="413"/>
    </location>
</feature>
<feature type="region of interest" description="Disordered" evidence="1">
    <location>
        <begin position="28"/>
        <end position="82"/>
    </location>
</feature>
<dbReference type="InterPro" id="IPR036465">
    <property type="entry name" value="vWFA_dom_sf"/>
</dbReference>
<feature type="signal peptide" evidence="2">
    <location>
        <begin position="1"/>
        <end position="25"/>
    </location>
</feature>
<name>A0A7W5B4S4_9BACL</name>
<feature type="chain" id="PRO_5039226612" evidence="2">
    <location>
        <begin position="26"/>
        <end position="423"/>
    </location>
</feature>
<evidence type="ECO:0000313" key="4">
    <source>
        <dbReference type="EMBL" id="MBB3114378.1"/>
    </source>
</evidence>
<dbReference type="PROSITE" id="PS51257">
    <property type="entry name" value="PROKAR_LIPOPROTEIN"/>
    <property type="match status" value="1"/>
</dbReference>